<dbReference type="RefSeq" id="WP_255037238.1">
    <property type="nucleotide sequence ID" value="NZ_RJUF01000029.1"/>
</dbReference>
<reference evidence="2 3" key="1">
    <citation type="submission" date="2018-11" db="EMBL/GenBank/DDBJ databases">
        <title>Novel bacteria species description.</title>
        <authorList>
            <person name="Han J.-H."/>
        </authorList>
    </citation>
    <scope>NUCLEOTIDE SEQUENCE [LARGE SCALE GENOMIC DNA]</scope>
    <source>
        <strain evidence="2 3">KCTC23259</strain>
    </source>
</reference>
<protein>
    <submittedName>
        <fullName evidence="2">Uncharacterized protein</fullName>
    </submittedName>
</protein>
<dbReference type="EMBL" id="RJUF01000029">
    <property type="protein sequence ID" value="MCP9763457.1"/>
    <property type="molecule type" value="Genomic_DNA"/>
</dbReference>
<dbReference type="AlphaFoldDB" id="A0AAE3H1Y4"/>
<keyword evidence="1" id="KW-0732">Signal</keyword>
<organism evidence="2 3">
    <name type="scientific">Lacihabitans soyangensis</name>
    <dbReference type="NCBI Taxonomy" id="869394"/>
    <lineage>
        <taxon>Bacteria</taxon>
        <taxon>Pseudomonadati</taxon>
        <taxon>Bacteroidota</taxon>
        <taxon>Cytophagia</taxon>
        <taxon>Cytophagales</taxon>
        <taxon>Leadbetterellaceae</taxon>
        <taxon>Lacihabitans</taxon>
    </lineage>
</organism>
<dbReference type="PROSITE" id="PS51257">
    <property type="entry name" value="PROKAR_LIPOPROTEIN"/>
    <property type="match status" value="1"/>
</dbReference>
<proteinExistence type="predicted"/>
<keyword evidence="3" id="KW-1185">Reference proteome</keyword>
<dbReference type="Proteomes" id="UP001204144">
    <property type="component" value="Unassembled WGS sequence"/>
</dbReference>
<name>A0AAE3H1Y4_9BACT</name>
<evidence type="ECO:0000313" key="2">
    <source>
        <dbReference type="EMBL" id="MCP9763457.1"/>
    </source>
</evidence>
<evidence type="ECO:0000256" key="1">
    <source>
        <dbReference type="SAM" id="SignalP"/>
    </source>
</evidence>
<sequence length="77" mass="8348">MKKLSIIAGLVFTTVFFASCESNEVVPQVNYSTAAQPADFVEPEFAAQKRPALKNAESTIVPSSTETISVVENKLEQ</sequence>
<evidence type="ECO:0000313" key="3">
    <source>
        <dbReference type="Proteomes" id="UP001204144"/>
    </source>
</evidence>
<feature type="signal peptide" evidence="1">
    <location>
        <begin position="1"/>
        <end position="18"/>
    </location>
</feature>
<feature type="chain" id="PRO_5042268175" evidence="1">
    <location>
        <begin position="19"/>
        <end position="77"/>
    </location>
</feature>
<gene>
    <name evidence="2" type="ORF">EGI31_10865</name>
</gene>
<comment type="caution">
    <text evidence="2">The sequence shown here is derived from an EMBL/GenBank/DDBJ whole genome shotgun (WGS) entry which is preliminary data.</text>
</comment>
<accession>A0AAE3H1Y4</accession>